<dbReference type="PANTHER" id="PTHR22767:SF2">
    <property type="entry name" value="N(ALPHA)-ACETYLTRANSFERASE 15_16, ISOFORM A"/>
    <property type="match status" value="1"/>
</dbReference>
<keyword evidence="2" id="KW-0802">TPR repeat</keyword>
<evidence type="ECO:0000313" key="5">
    <source>
        <dbReference type="RefSeq" id="XP_026736731.1"/>
    </source>
</evidence>
<evidence type="ECO:0000256" key="1">
    <source>
        <dbReference type="ARBA" id="ARBA00022737"/>
    </source>
</evidence>
<gene>
    <name evidence="5" type="primary">LOC113500220</name>
</gene>
<dbReference type="GeneID" id="113500220"/>
<protein>
    <submittedName>
        <fullName evidence="5">N-alpha-acetyltransferase 16, NatA auxiliary subunit-like</fullName>
    </submittedName>
</protein>
<dbReference type="KEGG" id="tnl:113500220"/>
<proteinExistence type="predicted"/>
<dbReference type="PANTHER" id="PTHR22767">
    <property type="entry name" value="N-TERMINAL ACETYLTRANSFERASE-RELATED"/>
    <property type="match status" value="1"/>
</dbReference>
<dbReference type="RefSeq" id="XP_026736731.1">
    <property type="nucleotide sequence ID" value="XM_026880930.1"/>
</dbReference>
<evidence type="ECO:0000256" key="3">
    <source>
        <dbReference type="SAM" id="MobiDB-lite"/>
    </source>
</evidence>
<dbReference type="GO" id="GO:0031415">
    <property type="term" value="C:NatA complex"/>
    <property type="evidence" value="ECO:0007669"/>
    <property type="project" value="TreeGrafter"/>
</dbReference>
<dbReference type="InParanoid" id="A0A7E5W959"/>
<dbReference type="InterPro" id="IPR021183">
    <property type="entry name" value="NatA_aux_su"/>
</dbReference>
<accession>A0A7E5W959</accession>
<dbReference type="Pfam" id="PF12569">
    <property type="entry name" value="NatA_aux_su"/>
    <property type="match status" value="1"/>
</dbReference>
<evidence type="ECO:0000313" key="4">
    <source>
        <dbReference type="Proteomes" id="UP000322000"/>
    </source>
</evidence>
<sequence>MLLCEDIFLWAAHCAISFYKEEHKVTKGGRIWVKREQHHKARQQQEQGDPEAPQLDELIPDKLARVEDPLEQAIKFLQPLRTLAADRIDTHLMAFEIYYRKDKPLLMLQSIKRAFRLDSSHHHLHDCLVRFQCWLDDNLASLNPAVAAVINKEIEPMVSGRSALQMAEQFMSERGSASQAAALWGARALRRLRAAAGGAALAHATALRYADVSIAGCAEVLDALRSGDFGACEAELAAYVAACRARFPYARAFQPAPAPARARHRARHRARARARRQLTGNRAYR</sequence>
<keyword evidence="4" id="KW-1185">Reference proteome</keyword>
<feature type="compositionally biased region" description="Basic residues" evidence="3">
    <location>
        <begin position="261"/>
        <end position="276"/>
    </location>
</feature>
<organism evidence="4 5">
    <name type="scientific">Trichoplusia ni</name>
    <name type="common">Cabbage looper</name>
    <dbReference type="NCBI Taxonomy" id="7111"/>
    <lineage>
        <taxon>Eukaryota</taxon>
        <taxon>Metazoa</taxon>
        <taxon>Ecdysozoa</taxon>
        <taxon>Arthropoda</taxon>
        <taxon>Hexapoda</taxon>
        <taxon>Insecta</taxon>
        <taxon>Pterygota</taxon>
        <taxon>Neoptera</taxon>
        <taxon>Endopterygota</taxon>
        <taxon>Lepidoptera</taxon>
        <taxon>Glossata</taxon>
        <taxon>Ditrysia</taxon>
        <taxon>Noctuoidea</taxon>
        <taxon>Noctuidae</taxon>
        <taxon>Plusiinae</taxon>
        <taxon>Trichoplusia</taxon>
    </lineage>
</organism>
<dbReference type="Proteomes" id="UP000322000">
    <property type="component" value="Chromosome 13"/>
</dbReference>
<feature type="region of interest" description="Disordered" evidence="3">
    <location>
        <begin position="258"/>
        <end position="285"/>
    </location>
</feature>
<keyword evidence="1" id="KW-0677">Repeat</keyword>
<reference evidence="5" key="1">
    <citation type="submission" date="2025-08" db="UniProtKB">
        <authorList>
            <consortium name="RefSeq"/>
        </authorList>
    </citation>
    <scope>IDENTIFICATION</scope>
</reference>
<dbReference type="AlphaFoldDB" id="A0A7E5W959"/>
<name>A0A7E5W959_TRINI</name>
<dbReference type="Gene3D" id="1.25.40.1010">
    <property type="match status" value="1"/>
</dbReference>
<evidence type="ECO:0000256" key="2">
    <source>
        <dbReference type="ARBA" id="ARBA00022803"/>
    </source>
</evidence>
<dbReference type="OrthoDB" id="10263032at2759"/>